<dbReference type="Pfam" id="PF13472">
    <property type="entry name" value="Lipase_GDSL_2"/>
    <property type="match status" value="1"/>
</dbReference>
<evidence type="ECO:0000259" key="4">
    <source>
        <dbReference type="Pfam" id="PF13472"/>
    </source>
</evidence>
<keyword evidence="3" id="KW-1133">Transmembrane helix</keyword>
<protein>
    <submittedName>
        <fullName evidence="5">SGNH/GDSL hydrolase family protein</fullName>
    </submittedName>
</protein>
<feature type="transmembrane region" description="Helical" evidence="3">
    <location>
        <begin position="17"/>
        <end position="36"/>
    </location>
</feature>
<dbReference type="RefSeq" id="WP_126269501.1">
    <property type="nucleotide sequence ID" value="NZ_CP034463.1"/>
</dbReference>
<keyword evidence="3" id="KW-0812">Transmembrane</keyword>
<keyword evidence="2" id="KW-1015">Disulfide bond</keyword>
<feature type="disulfide bond" evidence="2">
    <location>
        <begin position="318"/>
        <end position="344"/>
    </location>
</feature>
<feature type="transmembrane region" description="Helical" evidence="3">
    <location>
        <begin position="42"/>
        <end position="63"/>
    </location>
</feature>
<dbReference type="InterPro" id="IPR013830">
    <property type="entry name" value="SGNH_hydro"/>
</dbReference>
<feature type="transmembrane region" description="Helical" evidence="3">
    <location>
        <begin position="163"/>
        <end position="190"/>
    </location>
</feature>
<dbReference type="Proteomes" id="UP000280197">
    <property type="component" value="Chromosome"/>
</dbReference>
<feature type="transmembrane region" description="Helical" evidence="3">
    <location>
        <begin position="135"/>
        <end position="157"/>
    </location>
</feature>
<sequence length="654" mass="68682">MTNNDVGPAKRQGRRDLLIWWGPRLLFLLGTLVLTSQSVRGVSASTLAWTLLLFALCSLAFVVRQLWKGTEAGAGDSAPRWLTWAGIGLSAAGAVILVLSLTAVEMDGLSLVGAVVLLLGLGWLVEWWRGYGTKLLPWGAGLVGGAGLIVVVGAFLLPGARGAWSMALLAALGMAFFVALPLGLNVLSAWGLRSLRVLRASGSGRTARRLSMAGAAVVAAAGAFVVWLVHADWVLTAVLAGFVVLLLLAIVSNTHADVALVLAGLCLLAAAPPEHQASDVLPAARGEHVLVALGDSYMSGEGAASYVAGTNDGGGDECRRAPSAYAVRAASRGAPFDGLVFLACSGARTFNVVGSADQGHARAQKGEPGTQIDQLEALGTSFRPALVILSIGGNDAGFSSVGTACIAPGDCNDRKSLFMGNLPSVRSALTETYRLLRRHLPSDVPVVAVPYPQPIADTRTCNGVALTKAERDFIRTFLVALNDTVESAAEEAGILYLAPMEDALKAAHLQLCDRRKAAAGINFLDVRSVSGLSTQRFNPGKWLHNSLHPNERGHEAMRAVFETWLTAHPQILGDASAEQNAADARATSVRAAVAEPEPPCSLAEITGTDCQLQLRDWEVRQVLNRWLLLFGVAVALLLVWLAGIAVVSLLPKAP</sequence>
<dbReference type="SUPFAM" id="SSF52266">
    <property type="entry name" value="SGNH hydrolase"/>
    <property type="match status" value="1"/>
</dbReference>
<organism evidence="5 6">
    <name type="scientific">Streptomyces aquilus</name>
    <dbReference type="NCBI Taxonomy" id="2548456"/>
    <lineage>
        <taxon>Bacteria</taxon>
        <taxon>Bacillati</taxon>
        <taxon>Actinomycetota</taxon>
        <taxon>Actinomycetes</taxon>
        <taxon>Kitasatosporales</taxon>
        <taxon>Streptomycetaceae</taxon>
        <taxon>Streptomyces</taxon>
    </lineage>
</organism>
<feature type="transmembrane region" description="Helical" evidence="3">
    <location>
        <begin position="233"/>
        <end position="251"/>
    </location>
</feature>
<dbReference type="PANTHER" id="PTHR37981:SF1">
    <property type="entry name" value="SGNH HYDROLASE-TYPE ESTERASE DOMAIN-CONTAINING PROTEIN"/>
    <property type="match status" value="1"/>
</dbReference>
<dbReference type="InterPro" id="IPR036514">
    <property type="entry name" value="SGNH_hydro_sf"/>
</dbReference>
<dbReference type="AlphaFoldDB" id="A0A3Q9BVM6"/>
<feature type="active site" description="Nucleophile" evidence="1">
    <location>
        <position position="296"/>
    </location>
</feature>
<name>A0A3Q9BVM6_9ACTN</name>
<keyword evidence="6" id="KW-1185">Reference proteome</keyword>
<feature type="transmembrane region" description="Helical" evidence="3">
    <location>
        <begin position="84"/>
        <end position="103"/>
    </location>
</feature>
<feature type="domain" description="SGNH hydrolase-type esterase" evidence="4">
    <location>
        <begin position="292"/>
        <end position="556"/>
    </location>
</feature>
<keyword evidence="3" id="KW-0472">Membrane</keyword>
<evidence type="ECO:0000256" key="1">
    <source>
        <dbReference type="PIRSR" id="PIRSR637460-1"/>
    </source>
</evidence>
<dbReference type="CDD" id="cd01823">
    <property type="entry name" value="SEST_like"/>
    <property type="match status" value="1"/>
</dbReference>
<dbReference type="PANTHER" id="PTHR37981">
    <property type="entry name" value="LIPASE 2"/>
    <property type="match status" value="1"/>
</dbReference>
<accession>A0A3Q9BVM6</accession>
<dbReference type="InterPro" id="IPR037460">
    <property type="entry name" value="SEST-like"/>
</dbReference>
<dbReference type="GO" id="GO:0016788">
    <property type="term" value="F:hydrolase activity, acting on ester bonds"/>
    <property type="evidence" value="ECO:0007669"/>
    <property type="project" value="InterPro"/>
</dbReference>
<dbReference type="EMBL" id="CP034463">
    <property type="protein sequence ID" value="AZP15115.1"/>
    <property type="molecule type" value="Genomic_DNA"/>
</dbReference>
<feature type="transmembrane region" description="Helical" evidence="3">
    <location>
        <begin position="109"/>
        <end position="128"/>
    </location>
</feature>
<dbReference type="Gene3D" id="3.40.50.1110">
    <property type="entry name" value="SGNH hydrolase"/>
    <property type="match status" value="1"/>
</dbReference>
<evidence type="ECO:0000313" key="5">
    <source>
        <dbReference type="EMBL" id="AZP15115.1"/>
    </source>
</evidence>
<evidence type="ECO:0000256" key="2">
    <source>
        <dbReference type="PIRSR" id="PIRSR637460-2"/>
    </source>
</evidence>
<proteinExistence type="predicted"/>
<evidence type="ECO:0000256" key="3">
    <source>
        <dbReference type="SAM" id="Phobius"/>
    </source>
</evidence>
<feature type="active site" evidence="1">
    <location>
        <position position="548"/>
    </location>
</feature>
<dbReference type="KEGG" id="saqu:EJC51_02610"/>
<dbReference type="GO" id="GO:0006629">
    <property type="term" value="P:lipid metabolic process"/>
    <property type="evidence" value="ECO:0007669"/>
    <property type="project" value="TreeGrafter"/>
</dbReference>
<evidence type="ECO:0000313" key="6">
    <source>
        <dbReference type="Proteomes" id="UP000280197"/>
    </source>
</evidence>
<feature type="disulfide bond" evidence="2">
    <location>
        <begin position="461"/>
        <end position="512"/>
    </location>
</feature>
<reference evidence="5 6" key="1">
    <citation type="submission" date="2018-12" db="EMBL/GenBank/DDBJ databases">
        <authorList>
            <person name="Li K."/>
        </authorList>
    </citation>
    <scope>NUCLEOTIDE SEQUENCE [LARGE SCALE GENOMIC DNA]</scope>
    <source>
        <strain evidence="6">CR22</strain>
    </source>
</reference>
<feature type="transmembrane region" description="Helical" evidence="3">
    <location>
        <begin position="626"/>
        <end position="650"/>
    </location>
</feature>
<gene>
    <name evidence="5" type="ORF">EJC51_02610</name>
</gene>
<feature type="transmembrane region" description="Helical" evidence="3">
    <location>
        <begin position="210"/>
        <end position="227"/>
    </location>
</feature>
<feature type="disulfide bond" evidence="2">
    <location>
        <begin position="405"/>
        <end position="411"/>
    </location>
</feature>
<keyword evidence="5" id="KW-0378">Hydrolase</keyword>